<evidence type="ECO:0000313" key="10">
    <source>
        <dbReference type="EMBL" id="VCX37134.1"/>
    </source>
</evidence>
<evidence type="ECO:0000256" key="2">
    <source>
        <dbReference type="ARBA" id="ARBA00022490"/>
    </source>
</evidence>
<feature type="region of interest" description="Disordered" evidence="8">
    <location>
        <begin position="34"/>
        <end position="258"/>
    </location>
</feature>
<keyword evidence="11" id="KW-1185">Reference proteome</keyword>
<name>A0A9X9Q712_GULGU</name>
<feature type="compositionally biased region" description="Basic and acidic residues" evidence="8">
    <location>
        <begin position="62"/>
        <end position="72"/>
    </location>
</feature>
<dbReference type="PANTHER" id="PTHR16742">
    <property type="entry name" value="CYCLICIN"/>
    <property type="match status" value="1"/>
</dbReference>
<evidence type="ECO:0000256" key="3">
    <source>
        <dbReference type="ARBA" id="ARBA00022737"/>
    </source>
</evidence>
<comment type="subcellular location">
    <subcellularLocation>
        <location evidence="7">Cytoplasm</location>
        <location evidence="7">Cytoskeleton</location>
        <location evidence="7">Perinuclear theca</location>
        <location evidence="7">Calyx</location>
    </subcellularLocation>
</comment>
<evidence type="ECO:0000256" key="6">
    <source>
        <dbReference type="ARBA" id="ARBA00023212"/>
    </source>
</evidence>
<keyword evidence="6" id="KW-0206">Cytoskeleton</keyword>
<dbReference type="EMBL" id="CYRY02043036">
    <property type="protein sequence ID" value="VCX37134.1"/>
    <property type="molecule type" value="Genomic_DNA"/>
</dbReference>
<dbReference type="GO" id="GO:0005200">
    <property type="term" value="F:structural constituent of cytoskeleton"/>
    <property type="evidence" value="ECO:0007669"/>
    <property type="project" value="InterPro"/>
</dbReference>
<dbReference type="GO" id="GO:0005634">
    <property type="term" value="C:nucleus"/>
    <property type="evidence" value="ECO:0007669"/>
    <property type="project" value="TreeGrafter"/>
</dbReference>
<keyword evidence="3" id="KW-0677">Repeat</keyword>
<keyword evidence="1" id="KW-0217">Developmental protein</keyword>
<dbReference type="GO" id="GO:0030154">
    <property type="term" value="P:cell differentiation"/>
    <property type="evidence" value="ECO:0007669"/>
    <property type="project" value="UniProtKB-KW"/>
</dbReference>
<comment type="caution">
    <text evidence="10">The sequence shown here is derived from an EMBL/GenBank/DDBJ whole genome shotgun (WGS) entry which is preliminary data.</text>
</comment>
<dbReference type="Pfam" id="PF15241">
    <property type="entry name" value="Cylicin_N"/>
    <property type="match status" value="1"/>
</dbReference>
<keyword evidence="4" id="KW-0221">Differentiation</keyword>
<evidence type="ECO:0000256" key="7">
    <source>
        <dbReference type="ARBA" id="ARBA00049644"/>
    </source>
</evidence>
<dbReference type="AlphaFoldDB" id="A0A9X9Q712"/>
<keyword evidence="5" id="KW-0744">Spermatogenesis</keyword>
<dbReference type="InterPro" id="IPR026189">
    <property type="entry name" value="CYLC"/>
</dbReference>
<organism evidence="10 11">
    <name type="scientific">Gulo gulo</name>
    <name type="common">Wolverine</name>
    <name type="synonym">Gluton</name>
    <dbReference type="NCBI Taxonomy" id="48420"/>
    <lineage>
        <taxon>Eukaryota</taxon>
        <taxon>Metazoa</taxon>
        <taxon>Chordata</taxon>
        <taxon>Craniata</taxon>
        <taxon>Vertebrata</taxon>
        <taxon>Euteleostomi</taxon>
        <taxon>Mammalia</taxon>
        <taxon>Eutheria</taxon>
        <taxon>Laurasiatheria</taxon>
        <taxon>Carnivora</taxon>
        <taxon>Caniformia</taxon>
        <taxon>Musteloidea</taxon>
        <taxon>Mustelidae</taxon>
        <taxon>Guloninae</taxon>
        <taxon>Gulo</taxon>
    </lineage>
</organism>
<dbReference type="PANTHER" id="PTHR16742:SF2">
    <property type="entry name" value="CYLICIN-2"/>
    <property type="match status" value="1"/>
</dbReference>
<evidence type="ECO:0000256" key="4">
    <source>
        <dbReference type="ARBA" id="ARBA00022782"/>
    </source>
</evidence>
<evidence type="ECO:0000313" key="11">
    <source>
        <dbReference type="Proteomes" id="UP000269945"/>
    </source>
</evidence>
<dbReference type="GO" id="GO:0007283">
    <property type="term" value="P:spermatogenesis"/>
    <property type="evidence" value="ECO:0007669"/>
    <property type="project" value="UniProtKB-KW"/>
</dbReference>
<evidence type="ECO:0000256" key="8">
    <source>
        <dbReference type="SAM" id="MobiDB-lite"/>
    </source>
</evidence>
<keyword evidence="2" id="KW-0963">Cytoplasm</keyword>
<reference evidence="10 11" key="1">
    <citation type="submission" date="2018-10" db="EMBL/GenBank/DDBJ databases">
        <authorList>
            <person name="Ekblom R."/>
            <person name="Jareborg N."/>
        </authorList>
    </citation>
    <scope>NUCLEOTIDE SEQUENCE [LARGE SCALE GENOMIC DNA]</scope>
    <source>
        <tissue evidence="10">Muscle</tissue>
    </source>
</reference>
<dbReference type="Proteomes" id="UP000269945">
    <property type="component" value="Unassembled WGS sequence"/>
</dbReference>
<feature type="non-terminal residue" evidence="10">
    <location>
        <position position="258"/>
    </location>
</feature>
<feature type="compositionally biased region" description="Basic and acidic residues" evidence="8">
    <location>
        <begin position="236"/>
        <end position="258"/>
    </location>
</feature>
<proteinExistence type="predicted"/>
<evidence type="ECO:0000256" key="5">
    <source>
        <dbReference type="ARBA" id="ARBA00022871"/>
    </source>
</evidence>
<gene>
    <name evidence="10" type="ORF">BN2614_LOCUS3</name>
</gene>
<evidence type="ECO:0000259" key="9">
    <source>
        <dbReference type="Pfam" id="PF15241"/>
    </source>
</evidence>
<accession>A0A9X9Q712</accession>
<sequence length="258" mass="29770">MSVPRFQKINFGTYDNYIPVSELSKKSWNQQHFALRFPKPPRPGKKRRSKPSQLRDNAVPIHDSEKIKEVSKRPLWMHSSLMRISERPSDYLAARRQRPYKPTHQPKEDTKVADIEKPVYPETPKKGKEDKQEGTKDVSESETEPTALKEPKVTKKESKKDKDIETGTRDEKDVAKTDAKKERKASKEGKESGTESEDEKKDVKKEKKASKEDKESGTESEDEKKDVKKEKKVSKKDKESGTESEDEKKDAKKEKKVS</sequence>
<dbReference type="InterPro" id="IPR029354">
    <property type="entry name" value="Cylicin_N"/>
</dbReference>
<protein>
    <recommendedName>
        <fullName evidence="9">Cylicin N-terminal domain-containing protein</fullName>
    </recommendedName>
</protein>
<feature type="domain" description="Cylicin N-terminal" evidence="9">
    <location>
        <begin position="8"/>
        <end position="113"/>
    </location>
</feature>
<evidence type="ECO:0000256" key="1">
    <source>
        <dbReference type="ARBA" id="ARBA00022473"/>
    </source>
</evidence>
<feature type="compositionally biased region" description="Basic and acidic residues" evidence="8">
    <location>
        <begin position="105"/>
        <end position="139"/>
    </location>
</feature>
<dbReference type="GO" id="GO:0033150">
    <property type="term" value="C:cytoskeletal calyx"/>
    <property type="evidence" value="ECO:0007669"/>
    <property type="project" value="UniProtKB-SubCell"/>
</dbReference>
<feature type="compositionally biased region" description="Basic and acidic residues" evidence="8">
    <location>
        <begin position="147"/>
        <end position="229"/>
    </location>
</feature>